<organism evidence="2 3">
    <name type="scientific">Planktothrix mougeotii LEGE 06226</name>
    <dbReference type="NCBI Taxonomy" id="1828728"/>
    <lineage>
        <taxon>Bacteria</taxon>
        <taxon>Bacillati</taxon>
        <taxon>Cyanobacteriota</taxon>
        <taxon>Cyanophyceae</taxon>
        <taxon>Oscillatoriophycideae</taxon>
        <taxon>Oscillatoriales</taxon>
        <taxon>Microcoleaceae</taxon>
        <taxon>Planktothrix</taxon>
    </lineage>
</organism>
<sequence>MTAYQLKPWTQVVTPHPDILEGKLDNATYAINLGSIIRQESQCSRLYRDGREFFNATYLTGELKGILTDVLKGLQGEAGNRVIQLRTPFGGGKTHTLLSLYHLAKNRNQLREISQLDALPDPGEVTVAAFTGLDISVSTGEQIENGPQILTPWGYLAWQIGGIEAYKLIEADDKNRTAPGNNELRKIIGNKPTLILMDEFLVYIENAMGITLGDSNFGRQILTFMQKLTEVVRELPKTVLVYSLQASVQEAVGNEGLLSVLDKLVSRIDAKKEPVSGDEVMEVVRKRLFTDIGNVEIIAEVARQQAALFRKFRESYTTTNREKQEVEQQAKILEERIKLSYPFHPDLLDLMYHRWGSLPSYQRTRGALQFLASMVYALREKNDLSWLISPGNVLFDHEAVKSAFFTQVGERDNYSAVMAADLMGRKAKVNFVDQRIAQDSPNLASLKVGSRLASAILMYSFGARGGEERGVFEQEIVGACLAPGLERNTIVTVLNDLREELLYLHYVGQRYRFETKANLNKLVADEENKITSDEVLERIQGDLKNNLKNARGKVILWPKDSSAIPDHIHQFCTVYLEASWAEKSKEALQEEGMKWLEHRGNDKRDYKNAIAFIVPNTLQFDKARKATRTLLAVNSLVKDKEKYKFSVEDLDELKAKAKDATSSLEAGLRRLYEQILLPLRPQEQAQIQLEIIDLQSQINTSQPLQDRVLDALKNHVFDSITVSKIISYSKIEESELGVIQGEELVSYFFRFPGYPKLLSDESIKKAILAAITKGNMGYIPQLKIVGDSVIIDKPERISFKRSIPLDELDLSGYLLAPRIVEKFKQQPPIVEPETDESQSDSIHYSDSLTGNTDSKVAEQKPTVEYKSTNSSLTRTVLADIVDGKQSAKRYSLSSILNKAQVFEFFEMLQRLSDKADDMSIEIKIKASTQAEFDPNWIRNAIEEPLDEMDIQANTKLE</sequence>
<gene>
    <name evidence="2" type="ORF">IQ236_24150</name>
</gene>
<proteinExistence type="predicted"/>
<evidence type="ECO:0000256" key="1">
    <source>
        <dbReference type="SAM" id="MobiDB-lite"/>
    </source>
</evidence>
<keyword evidence="3" id="KW-1185">Reference proteome</keyword>
<keyword evidence="2" id="KW-0067">ATP-binding</keyword>
<name>A0ABR9UIK5_9CYAN</name>
<accession>A0ABR9UIK5</accession>
<dbReference type="Proteomes" id="UP000640725">
    <property type="component" value="Unassembled WGS sequence"/>
</dbReference>
<feature type="compositionally biased region" description="Polar residues" evidence="1">
    <location>
        <begin position="839"/>
        <end position="854"/>
    </location>
</feature>
<keyword evidence="2" id="KW-0547">Nucleotide-binding</keyword>
<reference evidence="2 3" key="1">
    <citation type="submission" date="2020-10" db="EMBL/GenBank/DDBJ databases">
        <authorList>
            <person name="Castelo-Branco R."/>
            <person name="Eusebio N."/>
            <person name="Adriana R."/>
            <person name="Vieira A."/>
            <person name="Brugerolle De Fraissinette N."/>
            <person name="Rezende De Castro R."/>
            <person name="Schneider M.P."/>
            <person name="Vasconcelos V."/>
            <person name="Leao P.N."/>
        </authorList>
    </citation>
    <scope>NUCLEOTIDE SEQUENCE [LARGE SCALE GENOMIC DNA]</scope>
    <source>
        <strain evidence="2 3">LEGE 06226</strain>
    </source>
</reference>
<comment type="caution">
    <text evidence="2">The sequence shown here is derived from an EMBL/GenBank/DDBJ whole genome shotgun (WGS) entry which is preliminary data.</text>
</comment>
<feature type="region of interest" description="Disordered" evidence="1">
    <location>
        <begin position="826"/>
        <end position="858"/>
    </location>
</feature>
<protein>
    <submittedName>
        <fullName evidence="2">ATP-binding protein</fullName>
    </submittedName>
</protein>
<evidence type="ECO:0000313" key="3">
    <source>
        <dbReference type="Proteomes" id="UP000640725"/>
    </source>
</evidence>
<dbReference type="GO" id="GO:0005524">
    <property type="term" value="F:ATP binding"/>
    <property type="evidence" value="ECO:0007669"/>
    <property type="project" value="UniProtKB-KW"/>
</dbReference>
<evidence type="ECO:0000313" key="2">
    <source>
        <dbReference type="EMBL" id="MBE9146288.1"/>
    </source>
</evidence>
<dbReference type="EMBL" id="JADEWU010000091">
    <property type="protein sequence ID" value="MBE9146288.1"/>
    <property type="molecule type" value="Genomic_DNA"/>
</dbReference>
<dbReference type="RefSeq" id="WP_193871643.1">
    <property type="nucleotide sequence ID" value="NZ_JADEWU010000091.1"/>
</dbReference>
<dbReference type="InterPro" id="IPR007555">
    <property type="entry name" value="DUF499"/>
</dbReference>
<dbReference type="Pfam" id="PF04465">
    <property type="entry name" value="DUF499"/>
    <property type="match status" value="1"/>
</dbReference>